<protein>
    <submittedName>
        <fullName evidence="2">Uncharacterized protein</fullName>
    </submittedName>
</protein>
<dbReference type="EMBL" id="JACGCI010000079">
    <property type="protein sequence ID" value="KAF6747675.1"/>
    <property type="molecule type" value="Genomic_DNA"/>
</dbReference>
<feature type="compositionally biased region" description="Low complexity" evidence="1">
    <location>
        <begin position="23"/>
        <end position="34"/>
    </location>
</feature>
<evidence type="ECO:0000256" key="1">
    <source>
        <dbReference type="SAM" id="MobiDB-lite"/>
    </source>
</evidence>
<proteinExistence type="predicted"/>
<evidence type="ECO:0000313" key="2">
    <source>
        <dbReference type="EMBL" id="KAF6747675.1"/>
    </source>
</evidence>
<comment type="caution">
    <text evidence="2">The sequence shown here is derived from an EMBL/GenBank/DDBJ whole genome shotgun (WGS) entry which is preliminary data.</text>
</comment>
<feature type="region of interest" description="Disordered" evidence="1">
    <location>
        <begin position="23"/>
        <end position="47"/>
    </location>
</feature>
<dbReference type="Proteomes" id="UP000521943">
    <property type="component" value="Unassembled WGS sequence"/>
</dbReference>
<sequence>MIAASESYGSPAIIVVMRSSSLPPSTSLDGLSSSGRRRRGAAALDGPGDWRESTSLLLDQLAASLKGIDKVLHNLDVSVAVEDVTALLDGVIRRAGGAPLEAVLELVDKVASGEGIEALDGIGAGNELDVAVGEVTLVVRLVVCVSRSKGSREEGGDNDGLEVEQHLVVEGEFGWL</sequence>
<evidence type="ECO:0000313" key="3">
    <source>
        <dbReference type="Proteomes" id="UP000521943"/>
    </source>
</evidence>
<keyword evidence="3" id="KW-1185">Reference proteome</keyword>
<dbReference type="AlphaFoldDB" id="A0A8H6HIJ4"/>
<name>A0A8H6HIJ4_9AGAR</name>
<reference evidence="2 3" key="1">
    <citation type="submission" date="2020-07" db="EMBL/GenBank/DDBJ databases">
        <title>Comparative genomics of pyrophilous fungi reveals a link between fire events and developmental genes.</title>
        <authorList>
            <consortium name="DOE Joint Genome Institute"/>
            <person name="Steindorff A.S."/>
            <person name="Carver A."/>
            <person name="Calhoun S."/>
            <person name="Stillman K."/>
            <person name="Liu H."/>
            <person name="Lipzen A."/>
            <person name="Pangilinan J."/>
            <person name="Labutti K."/>
            <person name="Bruns T.D."/>
            <person name="Grigoriev I.V."/>
        </authorList>
    </citation>
    <scope>NUCLEOTIDE SEQUENCE [LARGE SCALE GENOMIC DNA]</scope>
    <source>
        <strain evidence="2 3">CBS 144469</strain>
    </source>
</reference>
<organism evidence="2 3">
    <name type="scientific">Ephemerocybe angulata</name>
    <dbReference type="NCBI Taxonomy" id="980116"/>
    <lineage>
        <taxon>Eukaryota</taxon>
        <taxon>Fungi</taxon>
        <taxon>Dikarya</taxon>
        <taxon>Basidiomycota</taxon>
        <taxon>Agaricomycotina</taxon>
        <taxon>Agaricomycetes</taxon>
        <taxon>Agaricomycetidae</taxon>
        <taxon>Agaricales</taxon>
        <taxon>Agaricineae</taxon>
        <taxon>Psathyrellaceae</taxon>
        <taxon>Ephemerocybe</taxon>
    </lineage>
</organism>
<accession>A0A8H6HIJ4</accession>
<gene>
    <name evidence="2" type="ORF">DFP72DRAFT_919369</name>
</gene>